<evidence type="ECO:0000313" key="3">
    <source>
        <dbReference type="Proteomes" id="UP000006727"/>
    </source>
</evidence>
<proteinExistence type="predicted"/>
<dbReference type="EnsemblPlants" id="Pp3c16_8550V3.1">
    <property type="protein sequence ID" value="Pp3c16_8550V3.1"/>
    <property type="gene ID" value="Pp3c16_8550"/>
</dbReference>
<accession>A0A2K1J7Q1</accession>
<dbReference type="AlphaFoldDB" id="A0A2K1J7Q1"/>
<gene>
    <name evidence="1" type="ORF">PHYPA_020674</name>
</gene>
<organism evidence="1">
    <name type="scientific">Physcomitrium patens</name>
    <name type="common">Spreading-leaved earth moss</name>
    <name type="synonym">Physcomitrella patens</name>
    <dbReference type="NCBI Taxonomy" id="3218"/>
    <lineage>
        <taxon>Eukaryota</taxon>
        <taxon>Viridiplantae</taxon>
        <taxon>Streptophyta</taxon>
        <taxon>Embryophyta</taxon>
        <taxon>Bryophyta</taxon>
        <taxon>Bryophytina</taxon>
        <taxon>Bryopsida</taxon>
        <taxon>Funariidae</taxon>
        <taxon>Funariales</taxon>
        <taxon>Funariaceae</taxon>
        <taxon>Physcomitrium</taxon>
    </lineage>
</organism>
<dbReference type="Gramene" id="Pp3c16_8550V3.1">
    <property type="protein sequence ID" value="Pp3c16_8550V3.1"/>
    <property type="gene ID" value="Pp3c16_8550"/>
</dbReference>
<name>A0A2K1J7Q1_PHYPA</name>
<dbReference type="Proteomes" id="UP000006727">
    <property type="component" value="Chromosome 16"/>
</dbReference>
<evidence type="ECO:0000313" key="1">
    <source>
        <dbReference type="EMBL" id="PNR37565.1"/>
    </source>
</evidence>
<reference evidence="1 3" key="2">
    <citation type="journal article" date="2018" name="Plant J.">
        <title>The Physcomitrella patens chromosome-scale assembly reveals moss genome structure and evolution.</title>
        <authorList>
            <person name="Lang D."/>
            <person name="Ullrich K.K."/>
            <person name="Murat F."/>
            <person name="Fuchs J."/>
            <person name="Jenkins J."/>
            <person name="Haas F.B."/>
            <person name="Piednoel M."/>
            <person name="Gundlach H."/>
            <person name="Van Bel M."/>
            <person name="Meyberg R."/>
            <person name="Vives C."/>
            <person name="Morata J."/>
            <person name="Symeonidi A."/>
            <person name="Hiss M."/>
            <person name="Muchero W."/>
            <person name="Kamisugi Y."/>
            <person name="Saleh O."/>
            <person name="Blanc G."/>
            <person name="Decker E.L."/>
            <person name="van Gessel N."/>
            <person name="Grimwood J."/>
            <person name="Hayes R.D."/>
            <person name="Graham S.W."/>
            <person name="Gunter L.E."/>
            <person name="McDaniel S.F."/>
            <person name="Hoernstein S.N.W."/>
            <person name="Larsson A."/>
            <person name="Li F.W."/>
            <person name="Perroud P.F."/>
            <person name="Phillips J."/>
            <person name="Ranjan P."/>
            <person name="Rokshar D.S."/>
            <person name="Rothfels C.J."/>
            <person name="Schneider L."/>
            <person name="Shu S."/>
            <person name="Stevenson D.W."/>
            <person name="Thummler F."/>
            <person name="Tillich M."/>
            <person name="Villarreal Aguilar J.C."/>
            <person name="Widiez T."/>
            <person name="Wong G.K."/>
            <person name="Wymore A."/>
            <person name="Zhang Y."/>
            <person name="Zimmer A.D."/>
            <person name="Quatrano R.S."/>
            <person name="Mayer K.F.X."/>
            <person name="Goodstein D."/>
            <person name="Casacuberta J.M."/>
            <person name="Vandepoele K."/>
            <person name="Reski R."/>
            <person name="Cuming A.C."/>
            <person name="Tuskan G.A."/>
            <person name="Maumus F."/>
            <person name="Salse J."/>
            <person name="Schmutz J."/>
            <person name="Rensing S.A."/>
        </authorList>
    </citation>
    <scope>NUCLEOTIDE SEQUENCE [LARGE SCALE GENOMIC DNA]</scope>
    <source>
        <strain evidence="2 3">cv. Gransden 2004</strain>
    </source>
</reference>
<reference evidence="1 3" key="1">
    <citation type="journal article" date="2008" name="Science">
        <title>The Physcomitrella genome reveals evolutionary insights into the conquest of land by plants.</title>
        <authorList>
            <person name="Rensing S."/>
            <person name="Lang D."/>
            <person name="Zimmer A."/>
            <person name="Terry A."/>
            <person name="Salamov A."/>
            <person name="Shapiro H."/>
            <person name="Nishiyama T."/>
            <person name="Perroud P.-F."/>
            <person name="Lindquist E."/>
            <person name="Kamisugi Y."/>
            <person name="Tanahashi T."/>
            <person name="Sakakibara K."/>
            <person name="Fujita T."/>
            <person name="Oishi K."/>
            <person name="Shin-I T."/>
            <person name="Kuroki Y."/>
            <person name="Toyoda A."/>
            <person name="Suzuki Y."/>
            <person name="Hashimoto A."/>
            <person name="Yamaguchi K."/>
            <person name="Sugano A."/>
            <person name="Kohara Y."/>
            <person name="Fujiyama A."/>
            <person name="Anterola A."/>
            <person name="Aoki S."/>
            <person name="Ashton N."/>
            <person name="Barbazuk W.B."/>
            <person name="Barker E."/>
            <person name="Bennetzen J."/>
            <person name="Bezanilla M."/>
            <person name="Blankenship R."/>
            <person name="Cho S.H."/>
            <person name="Dutcher S."/>
            <person name="Estelle M."/>
            <person name="Fawcett J.A."/>
            <person name="Gundlach H."/>
            <person name="Hanada K."/>
            <person name="Heyl A."/>
            <person name="Hicks K.A."/>
            <person name="Hugh J."/>
            <person name="Lohr M."/>
            <person name="Mayer K."/>
            <person name="Melkozernov A."/>
            <person name="Murata T."/>
            <person name="Nelson D."/>
            <person name="Pils B."/>
            <person name="Prigge M."/>
            <person name="Reiss B."/>
            <person name="Renner T."/>
            <person name="Rombauts S."/>
            <person name="Rushton P."/>
            <person name="Sanderfoot A."/>
            <person name="Schween G."/>
            <person name="Shiu S.-H."/>
            <person name="Stueber K."/>
            <person name="Theodoulou F.L."/>
            <person name="Tu H."/>
            <person name="Van de Peer Y."/>
            <person name="Verrier P.J."/>
            <person name="Waters E."/>
            <person name="Wood A."/>
            <person name="Yang L."/>
            <person name="Cove D."/>
            <person name="Cuming A."/>
            <person name="Hasebe M."/>
            <person name="Lucas S."/>
            <person name="Mishler D.B."/>
            <person name="Reski R."/>
            <person name="Grigoriev I."/>
            <person name="Quatrano R.S."/>
            <person name="Boore J.L."/>
        </authorList>
    </citation>
    <scope>NUCLEOTIDE SEQUENCE [LARGE SCALE GENOMIC DNA]</scope>
    <source>
        <strain evidence="2 3">cv. Gransden 2004</strain>
    </source>
</reference>
<keyword evidence="3" id="KW-1185">Reference proteome</keyword>
<dbReference type="InParanoid" id="A0A2K1J7Q1"/>
<evidence type="ECO:0000313" key="2">
    <source>
        <dbReference type="EnsemblPlants" id="Pp3c16_8550V3.1"/>
    </source>
</evidence>
<dbReference type="EMBL" id="ABEU02000016">
    <property type="protein sequence ID" value="PNR37565.1"/>
    <property type="molecule type" value="Genomic_DNA"/>
</dbReference>
<sequence>MAGLRKGNFISWTYWSWSDWGKFSRLISLTSINK</sequence>
<reference evidence="2" key="3">
    <citation type="submission" date="2020-12" db="UniProtKB">
        <authorList>
            <consortium name="EnsemblPlants"/>
        </authorList>
    </citation>
    <scope>IDENTIFICATION</scope>
</reference>
<protein>
    <submittedName>
        <fullName evidence="1 2">Uncharacterized protein</fullName>
    </submittedName>
</protein>